<name>A0A9W8A7G3_9FUNG</name>
<dbReference type="InterPro" id="IPR036291">
    <property type="entry name" value="NAD(P)-bd_dom_sf"/>
</dbReference>
<keyword evidence="6" id="KW-1185">Reference proteome</keyword>
<keyword evidence="2" id="KW-0521">NADP</keyword>
<reference evidence="5" key="1">
    <citation type="submission" date="2022-07" db="EMBL/GenBank/DDBJ databases">
        <title>Phylogenomic reconstructions and comparative analyses of Kickxellomycotina fungi.</title>
        <authorList>
            <person name="Reynolds N.K."/>
            <person name="Stajich J.E."/>
            <person name="Barry K."/>
            <person name="Grigoriev I.V."/>
            <person name="Crous P."/>
            <person name="Smith M.E."/>
        </authorList>
    </citation>
    <scope>NUCLEOTIDE SEQUENCE</scope>
    <source>
        <strain evidence="5">NBRC 100468</strain>
    </source>
</reference>
<dbReference type="AlphaFoldDB" id="A0A9W8A7G3"/>
<dbReference type="EMBL" id="JANBPU010000021">
    <property type="protein sequence ID" value="KAJ1919824.1"/>
    <property type="molecule type" value="Genomic_DNA"/>
</dbReference>
<dbReference type="PANTHER" id="PTHR43391:SF14">
    <property type="entry name" value="DEHYDROGENASE_REDUCTASE SDR FAMILY PROTEIN 7-LIKE"/>
    <property type="match status" value="1"/>
</dbReference>
<dbReference type="Gene3D" id="3.40.50.720">
    <property type="entry name" value="NAD(P)-binding Rossmann-like Domain"/>
    <property type="match status" value="1"/>
</dbReference>
<evidence type="ECO:0008006" key="7">
    <source>
        <dbReference type="Google" id="ProtNLM"/>
    </source>
</evidence>
<dbReference type="Pfam" id="PF00106">
    <property type="entry name" value="adh_short"/>
    <property type="match status" value="1"/>
</dbReference>
<dbReference type="Proteomes" id="UP001150538">
    <property type="component" value="Unassembled WGS sequence"/>
</dbReference>
<organism evidence="5 6">
    <name type="scientific">Mycoemilia scoparia</name>
    <dbReference type="NCBI Taxonomy" id="417184"/>
    <lineage>
        <taxon>Eukaryota</taxon>
        <taxon>Fungi</taxon>
        <taxon>Fungi incertae sedis</taxon>
        <taxon>Zoopagomycota</taxon>
        <taxon>Kickxellomycotina</taxon>
        <taxon>Kickxellomycetes</taxon>
        <taxon>Kickxellales</taxon>
        <taxon>Kickxellaceae</taxon>
        <taxon>Mycoemilia</taxon>
    </lineage>
</organism>
<evidence type="ECO:0000256" key="3">
    <source>
        <dbReference type="ARBA" id="ARBA00023002"/>
    </source>
</evidence>
<dbReference type="PANTHER" id="PTHR43391">
    <property type="entry name" value="RETINOL DEHYDROGENASE-RELATED"/>
    <property type="match status" value="1"/>
</dbReference>
<comment type="similarity">
    <text evidence="1">Belongs to the short-chain dehydrogenases/reductases (SDR) family.</text>
</comment>
<dbReference type="GO" id="GO:0005829">
    <property type="term" value="C:cytosol"/>
    <property type="evidence" value="ECO:0007669"/>
    <property type="project" value="TreeGrafter"/>
</dbReference>
<proteinExistence type="inferred from homology"/>
<comment type="caution">
    <text evidence="5">The sequence shown here is derived from an EMBL/GenBank/DDBJ whole genome shotgun (WGS) entry which is preliminary data.</text>
</comment>
<evidence type="ECO:0000256" key="2">
    <source>
        <dbReference type="ARBA" id="ARBA00022857"/>
    </source>
</evidence>
<evidence type="ECO:0000313" key="5">
    <source>
        <dbReference type="EMBL" id="KAJ1919824.1"/>
    </source>
</evidence>
<dbReference type="SUPFAM" id="SSF51735">
    <property type="entry name" value="NAD(P)-binding Rossmann-fold domains"/>
    <property type="match status" value="1"/>
</dbReference>
<feature type="transmembrane region" description="Helical" evidence="4">
    <location>
        <begin position="29"/>
        <end position="50"/>
    </location>
</feature>
<dbReference type="InterPro" id="IPR002347">
    <property type="entry name" value="SDR_fam"/>
</dbReference>
<dbReference type="PRINTS" id="PR00081">
    <property type="entry name" value="GDHRDH"/>
</dbReference>
<keyword evidence="4" id="KW-0472">Membrane</keyword>
<accession>A0A9W8A7G3</accession>
<protein>
    <recommendedName>
        <fullName evidence="7">NAD(P)-binding protein</fullName>
    </recommendedName>
</protein>
<keyword evidence="4" id="KW-1133">Transmembrane helix</keyword>
<dbReference type="OrthoDB" id="1933717at2759"/>
<sequence length="380" mass="40558">MTQSIYNLWSKIGEITGIQSGLSFNTESIHVAGIFSALVCCIFGYGVFAYTNSKNGIPKPQKQNLLNVVVVGASSGIGKEIAIQLAKSKANKLILVARREEQLREVQSTCYKSRQDCSNNSDGGLGDLLVKVIVADVNKSDDREALCSQALSFFDSDSATESSGGIDLLVLCAGAITVKPVLELLSVDTTIDSGLGDSKKGLSRFSETLGSTFSVNFFAPVDICNRFLPALLCTSASGGRSPSIMVISSMAGLIGAPTRSIYSASKHALHGYFDSLRTEIEKFGVSVTLVCPGTVDTELRGSAIDANNGSDEAAAKIDATKAKKRVNKGISAEICASKAIDATLNGERMLCIPFSYKIAYYLRVFFPNLVDRLAKKKYGY</sequence>
<evidence type="ECO:0000256" key="4">
    <source>
        <dbReference type="SAM" id="Phobius"/>
    </source>
</evidence>
<keyword evidence="4" id="KW-0812">Transmembrane</keyword>
<gene>
    <name evidence="5" type="ORF">H4219_001733</name>
</gene>
<evidence type="ECO:0000256" key="1">
    <source>
        <dbReference type="ARBA" id="ARBA00006484"/>
    </source>
</evidence>
<keyword evidence="3" id="KW-0560">Oxidoreductase</keyword>
<dbReference type="GO" id="GO:0016491">
    <property type="term" value="F:oxidoreductase activity"/>
    <property type="evidence" value="ECO:0007669"/>
    <property type="project" value="UniProtKB-KW"/>
</dbReference>
<dbReference type="InterPro" id="IPR020904">
    <property type="entry name" value="Sc_DH/Rdtase_CS"/>
</dbReference>
<evidence type="ECO:0000313" key="6">
    <source>
        <dbReference type="Proteomes" id="UP001150538"/>
    </source>
</evidence>
<dbReference type="PROSITE" id="PS00061">
    <property type="entry name" value="ADH_SHORT"/>
    <property type="match status" value="1"/>
</dbReference>